<accession>A0A8J2NTH8</accession>
<evidence type="ECO:0000313" key="3">
    <source>
        <dbReference type="EMBL" id="CAG7725492.1"/>
    </source>
</evidence>
<feature type="transmembrane region" description="Helical" evidence="2">
    <location>
        <begin position="170"/>
        <end position="195"/>
    </location>
</feature>
<dbReference type="GO" id="GO:0002115">
    <property type="term" value="P:store-operated calcium entry"/>
    <property type="evidence" value="ECO:0007669"/>
    <property type="project" value="TreeGrafter"/>
</dbReference>
<dbReference type="GO" id="GO:0016020">
    <property type="term" value="C:membrane"/>
    <property type="evidence" value="ECO:0007669"/>
    <property type="project" value="TreeGrafter"/>
</dbReference>
<feature type="transmembrane region" description="Helical" evidence="2">
    <location>
        <begin position="136"/>
        <end position="163"/>
    </location>
</feature>
<comment type="caution">
    <text evidence="3">The sequence shown here is derived from an EMBL/GenBank/DDBJ whole genome shotgun (WGS) entry which is preliminary data.</text>
</comment>
<evidence type="ECO:0008006" key="5">
    <source>
        <dbReference type="Google" id="ProtNLM"/>
    </source>
</evidence>
<keyword evidence="2" id="KW-0472">Membrane</keyword>
<keyword evidence="4" id="KW-1185">Reference proteome</keyword>
<dbReference type="Proteomes" id="UP000708208">
    <property type="component" value="Unassembled WGS sequence"/>
</dbReference>
<dbReference type="PANTHER" id="PTHR31501:SF7">
    <property type="entry name" value="CALCIUM RELEASE-ACTIVATED CALCIUM CHANNEL PROTEIN 1"/>
    <property type="match status" value="1"/>
</dbReference>
<evidence type="ECO:0000256" key="1">
    <source>
        <dbReference type="SAM" id="MobiDB-lite"/>
    </source>
</evidence>
<dbReference type="EMBL" id="CAJVCH010122767">
    <property type="protein sequence ID" value="CAG7725492.1"/>
    <property type="molecule type" value="Genomic_DNA"/>
</dbReference>
<evidence type="ECO:0000256" key="2">
    <source>
        <dbReference type="SAM" id="Phobius"/>
    </source>
</evidence>
<name>A0A8J2NTH8_9HEXA</name>
<dbReference type="GO" id="GO:0015279">
    <property type="term" value="F:store-operated calcium channel activity"/>
    <property type="evidence" value="ECO:0007669"/>
    <property type="project" value="TreeGrafter"/>
</dbReference>
<keyword evidence="2" id="KW-0812">Transmembrane</keyword>
<dbReference type="PANTHER" id="PTHR31501">
    <property type="entry name" value="CALCIUM RELEASE-ACTIVATED CALCIUM CHANNEL PROTEIN 1"/>
    <property type="match status" value="1"/>
</dbReference>
<keyword evidence="2" id="KW-1133">Transmembrane helix</keyword>
<proteinExistence type="predicted"/>
<dbReference type="InterPro" id="IPR012446">
    <property type="entry name" value="CRAC_channel"/>
</dbReference>
<feature type="transmembrane region" description="Helical" evidence="2">
    <location>
        <begin position="91"/>
        <end position="116"/>
    </location>
</feature>
<feature type="compositionally biased region" description="Basic and acidic residues" evidence="1">
    <location>
        <begin position="12"/>
        <end position="22"/>
    </location>
</feature>
<dbReference type="AlphaFoldDB" id="A0A8J2NTH8"/>
<feature type="region of interest" description="Disordered" evidence="1">
    <location>
        <begin position="1"/>
        <end position="39"/>
    </location>
</feature>
<feature type="compositionally biased region" description="Polar residues" evidence="1">
    <location>
        <begin position="1"/>
        <end position="11"/>
    </location>
</feature>
<dbReference type="Pfam" id="PF07856">
    <property type="entry name" value="Orai-1"/>
    <property type="match status" value="1"/>
</dbReference>
<reference evidence="3" key="1">
    <citation type="submission" date="2021-06" db="EMBL/GenBank/DDBJ databases">
        <authorList>
            <person name="Hodson N. C."/>
            <person name="Mongue J. A."/>
            <person name="Jaron S. K."/>
        </authorList>
    </citation>
    <scope>NUCLEOTIDE SEQUENCE</scope>
</reference>
<organism evidence="3 4">
    <name type="scientific">Allacma fusca</name>
    <dbReference type="NCBI Taxonomy" id="39272"/>
    <lineage>
        <taxon>Eukaryota</taxon>
        <taxon>Metazoa</taxon>
        <taxon>Ecdysozoa</taxon>
        <taxon>Arthropoda</taxon>
        <taxon>Hexapoda</taxon>
        <taxon>Collembola</taxon>
        <taxon>Symphypleona</taxon>
        <taxon>Sminthuridae</taxon>
        <taxon>Allacma</taxon>
    </lineage>
</organism>
<gene>
    <name evidence="3" type="ORF">AFUS01_LOCUS14447</name>
</gene>
<sequence length="240" mass="27232">MDPGTRMSTLETGERRDSIRVPDDDEDRLTTGGDMDSDNEPDYLVRRRLHLSRAKLRGVTEMAALMAGFSVVATVELQIRKCTSPILLTSFAVTTALLVTTTMLSIMIATCILPHLEAVAKLDSIHLMKESPHEALIKYIDLSWVLANTFSILLFIVDVILLCWIKFEDLVVCIAFTSIMIPVLILLIIFSLIFYRQSVQHQYDDRRRKCDELEILNELLNNRSTSNNNSRVPSFNTLQV</sequence>
<dbReference type="OrthoDB" id="61124at2759"/>
<protein>
    <recommendedName>
        <fullName evidence="5">Calcium release-activated calcium channel protein 1</fullName>
    </recommendedName>
</protein>
<evidence type="ECO:0000313" key="4">
    <source>
        <dbReference type="Proteomes" id="UP000708208"/>
    </source>
</evidence>